<dbReference type="GO" id="GO:0003723">
    <property type="term" value="F:RNA binding"/>
    <property type="evidence" value="ECO:0000318"/>
    <property type="project" value="GO_Central"/>
</dbReference>
<dbReference type="FunCoup" id="A9USN1">
    <property type="interactions" value="1017"/>
</dbReference>
<feature type="region of interest" description="Disordered" evidence="7">
    <location>
        <begin position="118"/>
        <end position="171"/>
    </location>
</feature>
<evidence type="ECO:0000256" key="3">
    <source>
        <dbReference type="ARBA" id="ARBA00022552"/>
    </source>
</evidence>
<dbReference type="STRING" id="81824.A9USN1"/>
<comment type="similarity">
    <text evidence="2 6">Belongs to the C1D family.</text>
</comment>
<dbReference type="InterPro" id="IPR011082">
    <property type="entry name" value="Exosome-assoc_fac/DNA_repair"/>
</dbReference>
<keyword evidence="5 6" id="KW-0539">Nucleus</keyword>
<dbReference type="GO" id="GO:0005730">
    <property type="term" value="C:nucleolus"/>
    <property type="evidence" value="ECO:0000318"/>
    <property type="project" value="GO_Central"/>
</dbReference>
<sequence>MATTTPSWEPALAAMEDAVTTLEERMDALAQRSPAELREKLSPLDQCKLDLLLAYNANSLFWMFLSSRGVDPAKHPVRAELGRVRDYMMKIKGLERDPSAARSNLNKEAAERFVRHALDDGNDQANDGSPSTKKSRTATNATTPDSDRKKAKKDKKDKREKKDKRDKRKSK</sequence>
<evidence type="ECO:0000313" key="8">
    <source>
        <dbReference type="EMBL" id="EDQ91809.1"/>
    </source>
</evidence>
<comment type="subcellular location">
    <subcellularLocation>
        <location evidence="6">Cytoplasm</location>
    </subcellularLocation>
    <subcellularLocation>
        <location evidence="6">Nucleus</location>
        <location evidence="6">Nucleolus</location>
    </subcellularLocation>
    <subcellularLocation>
        <location evidence="1 6">Nucleus</location>
    </subcellularLocation>
</comment>
<evidence type="ECO:0000313" key="9">
    <source>
        <dbReference type="Proteomes" id="UP000001357"/>
    </source>
</evidence>
<dbReference type="OMA" id="KRCQNIC"/>
<evidence type="ECO:0000256" key="4">
    <source>
        <dbReference type="ARBA" id="ARBA00022884"/>
    </source>
</evidence>
<dbReference type="EMBL" id="CH991544">
    <property type="protein sequence ID" value="EDQ91809.1"/>
    <property type="molecule type" value="Genomic_DNA"/>
</dbReference>
<protein>
    <recommendedName>
        <fullName evidence="6">Nuclear nucleic acid-binding protein C1D</fullName>
    </recommendedName>
</protein>
<dbReference type="AlphaFoldDB" id="A9USN1"/>
<proteinExistence type="inferred from homology"/>
<dbReference type="GO" id="GO:0010468">
    <property type="term" value="P:regulation of gene expression"/>
    <property type="evidence" value="ECO:0000318"/>
    <property type="project" value="GO_Central"/>
</dbReference>
<keyword evidence="4 6" id="KW-0694">RNA-binding</keyword>
<feature type="compositionally biased region" description="Basic residues" evidence="7">
    <location>
        <begin position="149"/>
        <end position="171"/>
    </location>
</feature>
<evidence type="ECO:0000256" key="5">
    <source>
        <dbReference type="ARBA" id="ARBA00023242"/>
    </source>
</evidence>
<keyword evidence="9" id="KW-1185">Reference proteome</keyword>
<evidence type="ECO:0000256" key="2">
    <source>
        <dbReference type="ARBA" id="ARBA00009154"/>
    </source>
</evidence>
<feature type="compositionally biased region" description="Polar residues" evidence="7">
    <location>
        <begin position="123"/>
        <end position="144"/>
    </location>
</feature>
<accession>A9USN1</accession>
<reference evidence="8 9" key="1">
    <citation type="journal article" date="2008" name="Nature">
        <title>The genome of the choanoflagellate Monosiga brevicollis and the origin of metazoans.</title>
        <authorList>
            <consortium name="JGI Sequencing"/>
            <person name="King N."/>
            <person name="Westbrook M.J."/>
            <person name="Young S.L."/>
            <person name="Kuo A."/>
            <person name="Abedin M."/>
            <person name="Chapman J."/>
            <person name="Fairclough S."/>
            <person name="Hellsten U."/>
            <person name="Isogai Y."/>
            <person name="Letunic I."/>
            <person name="Marr M."/>
            <person name="Pincus D."/>
            <person name="Putnam N."/>
            <person name="Rokas A."/>
            <person name="Wright K.J."/>
            <person name="Zuzow R."/>
            <person name="Dirks W."/>
            <person name="Good M."/>
            <person name="Goodstein D."/>
            <person name="Lemons D."/>
            <person name="Li W."/>
            <person name="Lyons J.B."/>
            <person name="Morris A."/>
            <person name="Nichols S."/>
            <person name="Richter D.J."/>
            <person name="Salamov A."/>
            <person name="Bork P."/>
            <person name="Lim W.A."/>
            <person name="Manning G."/>
            <person name="Miller W.T."/>
            <person name="McGinnis W."/>
            <person name="Shapiro H."/>
            <person name="Tjian R."/>
            <person name="Grigoriev I.V."/>
            <person name="Rokhsar D."/>
        </authorList>
    </citation>
    <scope>NUCLEOTIDE SEQUENCE [LARGE SCALE GENOMIC DNA]</scope>
    <source>
        <strain evidence="9">MX1 / ATCC 50154</strain>
    </source>
</reference>
<dbReference type="KEGG" id="mbr:MONBRDRAFT_31250"/>
<organism evidence="8 9">
    <name type="scientific">Monosiga brevicollis</name>
    <name type="common">Choanoflagellate</name>
    <dbReference type="NCBI Taxonomy" id="81824"/>
    <lineage>
        <taxon>Eukaryota</taxon>
        <taxon>Choanoflagellata</taxon>
        <taxon>Craspedida</taxon>
        <taxon>Salpingoecidae</taxon>
        <taxon>Monosiga</taxon>
    </lineage>
</organism>
<dbReference type="GO" id="GO:0000460">
    <property type="term" value="P:maturation of 5.8S rRNA"/>
    <property type="evidence" value="ECO:0000318"/>
    <property type="project" value="GO_Central"/>
</dbReference>
<dbReference type="Pfam" id="PF04000">
    <property type="entry name" value="Sas10_Utp3"/>
    <property type="match status" value="1"/>
</dbReference>
<dbReference type="RefSeq" id="XP_001743095.1">
    <property type="nucleotide sequence ID" value="XM_001743043.1"/>
</dbReference>
<dbReference type="eggNOG" id="KOG4835">
    <property type="taxonomic scope" value="Eukaryota"/>
</dbReference>
<name>A9USN1_MONBE</name>
<dbReference type="InParanoid" id="A9USN1"/>
<evidence type="ECO:0000256" key="6">
    <source>
        <dbReference type="RuleBase" id="RU368003"/>
    </source>
</evidence>
<evidence type="ECO:0000256" key="7">
    <source>
        <dbReference type="SAM" id="MobiDB-lite"/>
    </source>
</evidence>
<dbReference type="GeneID" id="5888554"/>
<gene>
    <name evidence="8" type="ORF">MONBRDRAFT_31250</name>
</gene>
<dbReference type="GO" id="GO:0000178">
    <property type="term" value="C:exosome (RNase complex)"/>
    <property type="evidence" value="ECO:0000318"/>
    <property type="project" value="GO_Central"/>
</dbReference>
<dbReference type="GO" id="GO:0005737">
    <property type="term" value="C:cytoplasm"/>
    <property type="evidence" value="ECO:0007669"/>
    <property type="project" value="UniProtKB-SubCell"/>
</dbReference>
<dbReference type="GO" id="GO:0003677">
    <property type="term" value="F:DNA binding"/>
    <property type="evidence" value="ECO:0000318"/>
    <property type="project" value="GO_Central"/>
</dbReference>
<comment type="subunit">
    <text evidence="6">Monomer and homodimer.</text>
</comment>
<keyword evidence="3 6" id="KW-0698">rRNA processing</keyword>
<dbReference type="PANTHER" id="PTHR15341">
    <property type="entry name" value="SUN-COR STEROID HORMONE RECEPTOR CO-REPRESSOR"/>
    <property type="match status" value="1"/>
</dbReference>
<keyword evidence="6" id="KW-0238">DNA-binding</keyword>
<dbReference type="Proteomes" id="UP000001357">
    <property type="component" value="Unassembled WGS sequence"/>
</dbReference>
<keyword evidence="6" id="KW-0963">Cytoplasm</keyword>
<comment type="function">
    <text evidence="6">Plays a role in the recruitment of the exosome to pre-rRNA to mediate the 3'-5' end processing of the 5.8S rRNA.</text>
</comment>
<dbReference type="PANTHER" id="PTHR15341:SF3">
    <property type="entry name" value="NUCLEAR NUCLEIC ACID-BINDING PROTEIN C1D"/>
    <property type="match status" value="1"/>
</dbReference>
<evidence type="ECO:0000256" key="1">
    <source>
        <dbReference type="ARBA" id="ARBA00004123"/>
    </source>
</evidence>
<dbReference type="InterPro" id="IPR007146">
    <property type="entry name" value="Sas10/Utp3/C1D"/>
</dbReference>